<dbReference type="SUPFAM" id="SSF51445">
    <property type="entry name" value="(Trans)glycosidases"/>
    <property type="match status" value="1"/>
</dbReference>
<dbReference type="InterPro" id="IPR013739">
    <property type="entry name" value="Beta_galactosidase_C"/>
</dbReference>
<dbReference type="Proteomes" id="UP000186385">
    <property type="component" value="Unassembled WGS sequence"/>
</dbReference>
<dbReference type="OrthoDB" id="9800974at2"/>
<feature type="binding site" evidence="8">
    <location>
        <position position="144"/>
    </location>
    <ligand>
        <name>substrate</name>
    </ligand>
</feature>
<comment type="similarity">
    <text evidence="2 6">Belongs to the glycosyl hydrolase 42 family.</text>
</comment>
<dbReference type="CDD" id="cd03143">
    <property type="entry name" value="A4_beta-galactosidase_middle_domain"/>
    <property type="match status" value="1"/>
</dbReference>
<evidence type="ECO:0000259" key="12">
    <source>
        <dbReference type="Pfam" id="PF08533"/>
    </source>
</evidence>
<feature type="binding site" evidence="9">
    <location>
        <position position="155"/>
    </location>
    <ligand>
        <name>Zn(2+)</name>
        <dbReference type="ChEBI" id="CHEBI:29105"/>
    </ligand>
</feature>
<dbReference type="Gene3D" id="2.60.40.1180">
    <property type="entry name" value="Golgi alpha-mannosidase II"/>
    <property type="match status" value="1"/>
</dbReference>
<protein>
    <recommendedName>
        <fullName evidence="3 6">Beta-galactosidase</fullName>
        <shortName evidence="6">Beta-gal</shortName>
        <ecNumber evidence="3 6">3.2.1.23</ecNumber>
    </recommendedName>
</protein>
<proteinExistence type="inferred from homology"/>
<dbReference type="SUPFAM" id="SSF52317">
    <property type="entry name" value="Class I glutamine amidotransferase-like"/>
    <property type="match status" value="1"/>
</dbReference>
<dbReference type="EMBL" id="FTLX01000006">
    <property type="protein sequence ID" value="SIR27160.1"/>
    <property type="molecule type" value="Genomic_DNA"/>
</dbReference>
<evidence type="ECO:0000256" key="4">
    <source>
        <dbReference type="ARBA" id="ARBA00022801"/>
    </source>
</evidence>
<dbReference type="Pfam" id="PF08532">
    <property type="entry name" value="Glyco_hydro_42M"/>
    <property type="match status" value="1"/>
</dbReference>
<comment type="catalytic activity">
    <reaction evidence="1 6">
        <text>Hydrolysis of terminal non-reducing beta-D-galactose residues in beta-D-galactosides.</text>
        <dbReference type="EC" id="3.2.1.23"/>
    </reaction>
</comment>
<evidence type="ECO:0000256" key="5">
    <source>
        <dbReference type="ARBA" id="ARBA00023295"/>
    </source>
</evidence>
<dbReference type="RefSeq" id="WP_045849025.1">
    <property type="nucleotide sequence ID" value="NZ_FTLX01000006.1"/>
</dbReference>
<dbReference type="InterPro" id="IPR029062">
    <property type="entry name" value="Class_I_gatase-like"/>
</dbReference>
<evidence type="ECO:0000256" key="8">
    <source>
        <dbReference type="PIRSR" id="PIRSR001084-2"/>
    </source>
</evidence>
<evidence type="ECO:0000313" key="16">
    <source>
        <dbReference type="Proteomes" id="UP000215545"/>
    </source>
</evidence>
<dbReference type="Pfam" id="PF02449">
    <property type="entry name" value="Glyco_hydro_42"/>
    <property type="match status" value="1"/>
</dbReference>
<evidence type="ECO:0000256" key="9">
    <source>
        <dbReference type="PIRSR" id="PIRSR001084-3"/>
    </source>
</evidence>
<evidence type="ECO:0000256" key="1">
    <source>
        <dbReference type="ARBA" id="ARBA00001412"/>
    </source>
</evidence>
<reference evidence="13" key="3">
    <citation type="submission" date="2017-03" db="EMBL/GenBank/DDBJ databases">
        <authorList>
            <person name="Dastager S.G."/>
            <person name="Neurgaonkar P.S."/>
            <person name="Dharne M.S."/>
        </authorList>
    </citation>
    <scope>NUCLEOTIDE SEQUENCE</scope>
    <source>
        <strain evidence="13">DSM 25145</strain>
    </source>
</reference>
<dbReference type="PANTHER" id="PTHR36447:SF1">
    <property type="entry name" value="BETA-GALACTOSIDASE GANA"/>
    <property type="match status" value="1"/>
</dbReference>
<dbReference type="Gene3D" id="3.20.20.80">
    <property type="entry name" value="Glycosidases"/>
    <property type="match status" value="1"/>
</dbReference>
<feature type="binding site" evidence="9">
    <location>
        <position position="110"/>
    </location>
    <ligand>
        <name>Zn(2+)</name>
        <dbReference type="ChEBI" id="CHEBI:29105"/>
    </ligand>
</feature>
<keyword evidence="4 6" id="KW-0378">Hydrolase</keyword>
<evidence type="ECO:0000313" key="15">
    <source>
        <dbReference type="Proteomes" id="UP000186385"/>
    </source>
</evidence>
<dbReference type="GO" id="GO:0046872">
    <property type="term" value="F:metal ion binding"/>
    <property type="evidence" value="ECO:0007669"/>
    <property type="project" value="UniProtKB-KW"/>
</dbReference>
<feature type="binding site" evidence="9">
    <location>
        <position position="150"/>
    </location>
    <ligand>
        <name>Zn(2+)</name>
        <dbReference type="ChEBI" id="CHEBI:29105"/>
    </ligand>
</feature>
<feature type="domain" description="Beta-galactosidase C-terminal" evidence="12">
    <location>
        <begin position="610"/>
        <end position="670"/>
    </location>
</feature>
<dbReference type="InterPro" id="IPR013529">
    <property type="entry name" value="Glyco_hydro_42_N"/>
</dbReference>
<keyword evidence="9" id="KW-0479">Metal-binding</keyword>
<feature type="domain" description="Glycoside hydrolase family 42 N-terminal" evidence="10">
    <location>
        <begin position="9"/>
        <end position="382"/>
    </location>
</feature>
<dbReference type="InterPro" id="IPR003476">
    <property type="entry name" value="Glyco_hydro_42"/>
</dbReference>
<reference evidence="16" key="2">
    <citation type="submission" date="2017-03" db="EMBL/GenBank/DDBJ databases">
        <title>Bacillus sp. V-88(T) DSM27956, whole genome shotgun sequencing project.</title>
        <authorList>
            <person name="Dastager S.G."/>
            <person name="Neurgaonkar P.S."/>
            <person name="Dharne M.S."/>
        </authorList>
    </citation>
    <scope>NUCLEOTIDE SEQUENCE [LARGE SCALE GENOMIC DNA]</scope>
    <source>
        <strain evidence="16">DSM 25145</strain>
    </source>
</reference>
<organism evidence="14 15">
    <name type="scientific">Domibacillus enclensis</name>
    <dbReference type="NCBI Taxonomy" id="1017273"/>
    <lineage>
        <taxon>Bacteria</taxon>
        <taxon>Bacillati</taxon>
        <taxon>Bacillota</taxon>
        <taxon>Bacilli</taxon>
        <taxon>Bacillales</taxon>
        <taxon>Bacillaceae</taxon>
        <taxon>Domibacillus</taxon>
    </lineage>
</organism>
<feature type="active site" description="Proton donor" evidence="7">
    <location>
        <position position="145"/>
    </location>
</feature>
<evidence type="ECO:0000259" key="11">
    <source>
        <dbReference type="Pfam" id="PF08532"/>
    </source>
</evidence>
<keyword evidence="5 6" id="KW-0326">Glycosidase</keyword>
<reference evidence="14 15" key="1">
    <citation type="submission" date="2017-01" db="EMBL/GenBank/DDBJ databases">
        <authorList>
            <person name="Mah S.A."/>
            <person name="Swanson W.J."/>
            <person name="Moy G.W."/>
            <person name="Vacquier V.D."/>
        </authorList>
    </citation>
    <scope>NUCLEOTIDE SEQUENCE [LARGE SCALE GENOMIC DNA]</scope>
    <source>
        <strain evidence="14 15">NIO-1016</strain>
    </source>
</reference>
<feature type="domain" description="Beta-galactosidase trimerisation" evidence="11">
    <location>
        <begin position="393"/>
        <end position="601"/>
    </location>
</feature>
<dbReference type="PIRSF" id="PIRSF001084">
    <property type="entry name" value="B-galactosidase"/>
    <property type="match status" value="1"/>
</dbReference>
<evidence type="ECO:0000256" key="3">
    <source>
        <dbReference type="ARBA" id="ARBA00012756"/>
    </source>
</evidence>
<gene>
    <name evidence="13" type="ORF">B1B05_13775</name>
    <name evidence="14" type="ORF">SAMN05443094_106245</name>
</gene>
<dbReference type="Proteomes" id="UP000215545">
    <property type="component" value="Unassembled WGS sequence"/>
</dbReference>
<keyword evidence="9" id="KW-0862">Zinc</keyword>
<dbReference type="GO" id="GO:0006012">
    <property type="term" value="P:galactose metabolic process"/>
    <property type="evidence" value="ECO:0007669"/>
    <property type="project" value="InterPro"/>
</dbReference>
<dbReference type="EC" id="3.2.1.23" evidence="3 6"/>
<evidence type="ECO:0000256" key="6">
    <source>
        <dbReference type="PIRNR" id="PIRNR001084"/>
    </source>
</evidence>
<sequence length="671" mass="77323">MNKIYFGGDYNPEQWPEQVWTEDYNYFKEAEIDTLTLGVFSWALIQKSEDTYDFTEMDEIMERARKEGKNVCMATGTAAHPPWMAHQFPDVTRVDFEGRKHKFGIRHNSCPNSPAYKRFSKKMAEKMAERYGDYENIIAWHINNEYGGSCYCEHCEAAFRVWLKKKYGTLDKLNEAWNTKFWSHIFYDWEEIVAPNALSEHYGRENVTAFQGITLDYMRFNSDSILNNFIAEKEVLKKATPAIPVTTNFMGMYRPLDYFKWAEHLDFISWDNYPPDMQSEARMALTHDLMRGLKKGKPFWLMEQTPSTTACRDFNAVKRPGVMRLWSYQAVAHGSDSVLFFQMRQSKGASEKYHGAVLDHSGKTDTRVCIETAKLGQELAKIGDAFTGAESKARIAIVFDWDSWWAVEISDGPSRYISYQKTMIDYYKALFHYNVDIDLISVDDDFSSYKLVIAPLLHMMKNNFDQRIEQFVQKGGTFLTTYLSGIVDENDNAILSERPGLLKKLMGIRIDETDTLHPDDKNYIELIADGWEGTYSCDTIFDLIQAKEAEAVAVYGDDFYKGMPAVTKNHFEAGEAWYIGAQVEAGFLKQLFGKILEDLAIQNPINAEEGIEIRSRFKDEEQYVFILNHAQKARKAVLDGVYRSLLDDRQYNGSGETIEVAAKDVVILKKM</sequence>
<dbReference type="Pfam" id="PF08533">
    <property type="entry name" value="Glyco_hydro_42C"/>
    <property type="match status" value="1"/>
</dbReference>
<dbReference type="PANTHER" id="PTHR36447">
    <property type="entry name" value="BETA-GALACTOSIDASE GANA"/>
    <property type="match status" value="1"/>
</dbReference>
<keyword evidence="16" id="KW-1185">Reference proteome</keyword>
<dbReference type="InterPro" id="IPR017853">
    <property type="entry name" value="GH"/>
</dbReference>
<evidence type="ECO:0000256" key="2">
    <source>
        <dbReference type="ARBA" id="ARBA00005940"/>
    </source>
</evidence>
<evidence type="ECO:0000259" key="10">
    <source>
        <dbReference type="Pfam" id="PF02449"/>
    </source>
</evidence>
<feature type="active site" description="Nucleophile" evidence="7">
    <location>
        <position position="303"/>
    </location>
</feature>
<dbReference type="InterPro" id="IPR013780">
    <property type="entry name" value="Glyco_hydro_b"/>
</dbReference>
<evidence type="ECO:0000313" key="13">
    <source>
        <dbReference type="EMBL" id="OXS76724.1"/>
    </source>
</evidence>
<feature type="binding site" evidence="8">
    <location>
        <position position="106"/>
    </location>
    <ligand>
        <name>substrate</name>
    </ligand>
</feature>
<dbReference type="STRING" id="1017273.SAMN05443094_106245"/>
<feature type="binding site" evidence="9">
    <location>
        <position position="152"/>
    </location>
    <ligand>
        <name>Zn(2+)</name>
        <dbReference type="ChEBI" id="CHEBI:29105"/>
    </ligand>
</feature>
<name>A0A1N6ZJT0_9BACI</name>
<dbReference type="InterPro" id="IPR013738">
    <property type="entry name" value="Beta_galactosidase_Trimer"/>
</dbReference>
<dbReference type="GO" id="GO:0009341">
    <property type="term" value="C:beta-galactosidase complex"/>
    <property type="evidence" value="ECO:0007669"/>
    <property type="project" value="InterPro"/>
</dbReference>
<dbReference type="AlphaFoldDB" id="A0A1N6ZJT0"/>
<accession>A0A1N6ZJT0</accession>
<evidence type="ECO:0000256" key="7">
    <source>
        <dbReference type="PIRSR" id="PIRSR001084-1"/>
    </source>
</evidence>
<dbReference type="EMBL" id="MWSK01000006">
    <property type="protein sequence ID" value="OXS76724.1"/>
    <property type="molecule type" value="Genomic_DNA"/>
</dbReference>
<evidence type="ECO:0000313" key="14">
    <source>
        <dbReference type="EMBL" id="SIR27160.1"/>
    </source>
</evidence>
<dbReference type="GO" id="GO:0004565">
    <property type="term" value="F:beta-galactosidase activity"/>
    <property type="evidence" value="ECO:0007669"/>
    <property type="project" value="UniProtKB-EC"/>
</dbReference>
<dbReference type="Gene3D" id="3.40.50.880">
    <property type="match status" value="1"/>
</dbReference>